<evidence type="ECO:0000313" key="2">
    <source>
        <dbReference type="Proteomes" id="UP000276133"/>
    </source>
</evidence>
<gene>
    <name evidence="1" type="ORF">BpHYR1_009099</name>
</gene>
<dbReference type="Proteomes" id="UP000276133">
    <property type="component" value="Unassembled WGS sequence"/>
</dbReference>
<accession>A0A3M7SVL0</accession>
<sequence length="76" mass="9308">MKEKYSYFYKNCSNKTCHQLFGNNSQTFYNPDKMLDLMRRKNITKKLIQIILFKINNLLIRNKLNQMFIFDFLAFI</sequence>
<protein>
    <submittedName>
        <fullName evidence="1">Uncharacterized protein</fullName>
    </submittedName>
</protein>
<proteinExistence type="predicted"/>
<comment type="caution">
    <text evidence="1">The sequence shown here is derived from an EMBL/GenBank/DDBJ whole genome shotgun (WGS) entry which is preliminary data.</text>
</comment>
<keyword evidence="2" id="KW-1185">Reference proteome</keyword>
<evidence type="ECO:0000313" key="1">
    <source>
        <dbReference type="EMBL" id="RNA39715.1"/>
    </source>
</evidence>
<organism evidence="1 2">
    <name type="scientific">Brachionus plicatilis</name>
    <name type="common">Marine rotifer</name>
    <name type="synonym">Brachionus muelleri</name>
    <dbReference type="NCBI Taxonomy" id="10195"/>
    <lineage>
        <taxon>Eukaryota</taxon>
        <taxon>Metazoa</taxon>
        <taxon>Spiralia</taxon>
        <taxon>Gnathifera</taxon>
        <taxon>Rotifera</taxon>
        <taxon>Eurotatoria</taxon>
        <taxon>Monogononta</taxon>
        <taxon>Pseudotrocha</taxon>
        <taxon>Ploima</taxon>
        <taxon>Brachionidae</taxon>
        <taxon>Brachionus</taxon>
    </lineage>
</organism>
<dbReference type="AlphaFoldDB" id="A0A3M7SVL0"/>
<name>A0A3M7SVL0_BRAPC</name>
<dbReference type="EMBL" id="REGN01000713">
    <property type="protein sequence ID" value="RNA39715.1"/>
    <property type="molecule type" value="Genomic_DNA"/>
</dbReference>
<reference evidence="1 2" key="1">
    <citation type="journal article" date="2018" name="Sci. Rep.">
        <title>Genomic signatures of local adaptation to the degree of environmental predictability in rotifers.</title>
        <authorList>
            <person name="Franch-Gras L."/>
            <person name="Hahn C."/>
            <person name="Garcia-Roger E.M."/>
            <person name="Carmona M.J."/>
            <person name="Serra M."/>
            <person name="Gomez A."/>
        </authorList>
    </citation>
    <scope>NUCLEOTIDE SEQUENCE [LARGE SCALE GENOMIC DNA]</scope>
    <source>
        <strain evidence="1">HYR1</strain>
    </source>
</reference>